<keyword evidence="2 4" id="KW-0547">Nucleotide-binding</keyword>
<keyword evidence="6" id="KW-0436">Ligase</keyword>
<dbReference type="Proteomes" id="UP000033220">
    <property type="component" value="Chromosome DSM 122"/>
</dbReference>
<evidence type="ECO:0000256" key="2">
    <source>
        <dbReference type="ARBA" id="ARBA00022741"/>
    </source>
</evidence>
<dbReference type="STRING" id="1150469.RSPPHO_00971"/>
<proteinExistence type="inferred from homology"/>
<feature type="binding site" evidence="4">
    <location>
        <position position="68"/>
    </location>
    <ligand>
        <name>substrate</name>
    </ligand>
</feature>
<dbReference type="PANTHER" id="PTHR23407:SF1">
    <property type="entry name" value="5-FORMYLTETRAHYDROFOLATE CYCLO-LIGASE"/>
    <property type="match status" value="1"/>
</dbReference>
<reference evidence="6 7" key="1">
    <citation type="submission" date="2012-02" db="EMBL/GenBank/DDBJ databases">
        <title>Shotgun genome sequence of Phaeospirillum photometricum DSM 122.</title>
        <authorList>
            <person name="Duquesne K."/>
            <person name="Sturgis J."/>
        </authorList>
    </citation>
    <scope>NUCLEOTIDE SEQUENCE [LARGE SCALE GENOMIC DNA]</scope>
    <source>
        <strain evidence="7">DSM122</strain>
    </source>
</reference>
<evidence type="ECO:0000313" key="6">
    <source>
        <dbReference type="EMBL" id="CCG07597.1"/>
    </source>
</evidence>
<organism evidence="6 7">
    <name type="scientific">Pararhodospirillum photometricum DSM 122</name>
    <dbReference type="NCBI Taxonomy" id="1150469"/>
    <lineage>
        <taxon>Bacteria</taxon>
        <taxon>Pseudomonadati</taxon>
        <taxon>Pseudomonadota</taxon>
        <taxon>Alphaproteobacteria</taxon>
        <taxon>Rhodospirillales</taxon>
        <taxon>Rhodospirillaceae</taxon>
        <taxon>Pararhodospirillum</taxon>
    </lineage>
</organism>
<comment type="cofactor">
    <cofactor evidence="5">
        <name>Mg(2+)</name>
        <dbReference type="ChEBI" id="CHEBI:18420"/>
    </cofactor>
</comment>
<dbReference type="GO" id="GO:0005524">
    <property type="term" value="F:ATP binding"/>
    <property type="evidence" value="ECO:0007669"/>
    <property type="project" value="UniProtKB-KW"/>
</dbReference>
<dbReference type="InterPro" id="IPR024185">
    <property type="entry name" value="FTHF_cligase-like_sf"/>
</dbReference>
<dbReference type="PIRSF" id="PIRSF006806">
    <property type="entry name" value="FTHF_cligase"/>
    <property type="match status" value="1"/>
</dbReference>
<keyword evidence="5" id="KW-0479">Metal-binding</keyword>
<keyword evidence="3 4" id="KW-0067">ATP-binding</keyword>
<evidence type="ECO:0000313" key="7">
    <source>
        <dbReference type="Proteomes" id="UP000033220"/>
    </source>
</evidence>
<evidence type="ECO:0000256" key="3">
    <source>
        <dbReference type="ARBA" id="ARBA00022840"/>
    </source>
</evidence>
<keyword evidence="7" id="KW-1185">Reference proteome</keyword>
<dbReference type="KEGG" id="rpm:RSPPHO_00971"/>
<dbReference type="HOGENOM" id="CLU_066245_0_1_5"/>
<dbReference type="RefSeq" id="WP_014414237.1">
    <property type="nucleotide sequence ID" value="NC_017059.1"/>
</dbReference>
<gene>
    <name evidence="6" type="ORF">RSPPHO_00971</name>
</gene>
<dbReference type="PATRIC" id="fig|1150469.3.peg.1109"/>
<dbReference type="Pfam" id="PF01812">
    <property type="entry name" value="5-FTHF_cyc-lig"/>
    <property type="match status" value="1"/>
</dbReference>
<dbReference type="EMBL" id="HE663493">
    <property type="protein sequence ID" value="CCG07597.1"/>
    <property type="molecule type" value="Genomic_DNA"/>
</dbReference>
<feature type="binding site" evidence="4">
    <location>
        <begin position="16"/>
        <end position="20"/>
    </location>
    <ligand>
        <name>ATP</name>
        <dbReference type="ChEBI" id="CHEBI:30616"/>
    </ligand>
</feature>
<evidence type="ECO:0000256" key="4">
    <source>
        <dbReference type="PIRSR" id="PIRSR006806-1"/>
    </source>
</evidence>
<sequence>MTSTTLLADQGLDAAKQALRRELRTRRRGLAAAHGRAAALAVCTHVLGAGIRPPEGAIVAGYWPQGSELDPRPLMGGLRARGCRLALPVVEQPDHPLSFRAWAPGDPLERGAHGIWAPAGGALGHPAWVLVPLLGFDDRGGRLGQGGGYYDRTLAALAEGERGRPFFSGRCLCRATG</sequence>
<evidence type="ECO:0000256" key="1">
    <source>
        <dbReference type="ARBA" id="ARBA00010638"/>
    </source>
</evidence>
<dbReference type="GO" id="GO:0009396">
    <property type="term" value="P:folic acid-containing compound biosynthetic process"/>
    <property type="evidence" value="ECO:0007669"/>
    <property type="project" value="TreeGrafter"/>
</dbReference>
<keyword evidence="5" id="KW-0460">Magnesium</keyword>
<dbReference type="GO" id="GO:0035999">
    <property type="term" value="P:tetrahydrofolate interconversion"/>
    <property type="evidence" value="ECO:0007669"/>
    <property type="project" value="TreeGrafter"/>
</dbReference>
<dbReference type="InterPro" id="IPR037171">
    <property type="entry name" value="NagB/RpiA_transferase-like"/>
</dbReference>
<name>H6SRR8_PARPM</name>
<comment type="similarity">
    <text evidence="1 5">Belongs to the 5-formyltetrahydrofolate cyclo-ligase family.</text>
</comment>
<protein>
    <recommendedName>
        <fullName evidence="5">5-formyltetrahydrofolate cyclo-ligase</fullName>
        <ecNumber evidence="5">6.3.3.2</ecNumber>
    </recommendedName>
</protein>
<dbReference type="PANTHER" id="PTHR23407">
    <property type="entry name" value="ATPASE INHIBITOR/5-FORMYLTETRAHYDROFOLATE CYCLO-LIGASE"/>
    <property type="match status" value="1"/>
</dbReference>
<dbReference type="GO" id="GO:0046872">
    <property type="term" value="F:metal ion binding"/>
    <property type="evidence" value="ECO:0007669"/>
    <property type="project" value="UniProtKB-KW"/>
</dbReference>
<dbReference type="eggNOG" id="COG0212">
    <property type="taxonomic scope" value="Bacteria"/>
</dbReference>
<dbReference type="Gene3D" id="3.40.50.10420">
    <property type="entry name" value="NagB/RpiA/CoA transferase-like"/>
    <property type="match status" value="1"/>
</dbReference>
<feature type="binding site" evidence="4">
    <location>
        <begin position="142"/>
        <end position="150"/>
    </location>
    <ligand>
        <name>ATP</name>
        <dbReference type="ChEBI" id="CHEBI:30616"/>
    </ligand>
</feature>
<dbReference type="InterPro" id="IPR002698">
    <property type="entry name" value="FTHF_cligase"/>
</dbReference>
<comment type="catalytic activity">
    <reaction evidence="5">
        <text>(6S)-5-formyl-5,6,7,8-tetrahydrofolate + ATP = (6R)-5,10-methenyltetrahydrofolate + ADP + phosphate</text>
        <dbReference type="Rhea" id="RHEA:10488"/>
        <dbReference type="ChEBI" id="CHEBI:30616"/>
        <dbReference type="ChEBI" id="CHEBI:43474"/>
        <dbReference type="ChEBI" id="CHEBI:57455"/>
        <dbReference type="ChEBI" id="CHEBI:57457"/>
        <dbReference type="ChEBI" id="CHEBI:456216"/>
        <dbReference type="EC" id="6.3.3.2"/>
    </reaction>
</comment>
<dbReference type="EC" id="6.3.3.2" evidence="5"/>
<dbReference type="GO" id="GO:0030272">
    <property type="term" value="F:5-formyltetrahydrofolate cyclo-ligase activity"/>
    <property type="evidence" value="ECO:0007669"/>
    <property type="project" value="UniProtKB-EC"/>
</dbReference>
<dbReference type="NCBIfam" id="TIGR02727">
    <property type="entry name" value="MTHFS_bact"/>
    <property type="match status" value="1"/>
</dbReference>
<accession>H6SRR8</accession>
<dbReference type="AlphaFoldDB" id="H6SRR8"/>
<evidence type="ECO:0000256" key="5">
    <source>
        <dbReference type="RuleBase" id="RU361279"/>
    </source>
</evidence>
<dbReference type="SUPFAM" id="SSF100950">
    <property type="entry name" value="NagB/RpiA/CoA transferase-like"/>
    <property type="match status" value="1"/>
</dbReference>